<keyword evidence="2" id="KW-1003">Cell membrane</keyword>
<proteinExistence type="inferred from homology"/>
<dbReference type="PANTHER" id="PTHR32089:SF112">
    <property type="entry name" value="LYSOZYME-LIKE PROTEIN-RELATED"/>
    <property type="match status" value="1"/>
</dbReference>
<gene>
    <name evidence="10" type="ORF">ACFQ2I_16535</name>
</gene>
<dbReference type="RefSeq" id="WP_377566127.1">
    <property type="nucleotide sequence ID" value="NZ_JBHTJZ010000028.1"/>
</dbReference>
<dbReference type="PROSITE" id="PS50111">
    <property type="entry name" value="CHEMOTAXIS_TRANSDUC_2"/>
    <property type="match status" value="1"/>
</dbReference>
<dbReference type="PANTHER" id="PTHR32089">
    <property type="entry name" value="METHYL-ACCEPTING CHEMOTAXIS PROTEIN MCPB"/>
    <property type="match status" value="1"/>
</dbReference>
<sequence length="698" mass="75289">MKAAQMDWFALIKQAVISNPLKSVGKKLFLIILISIIACVYFVSAMSYSQAKRLIVDNVSQASFQTVQQVANNLDVRFRTYVDLTLQIVIDKVMSENLDVLSKTKDAFQNLNANRELSEKLNNYIMSNDSISGAALIPMKSDGALVFAGASRVVDKDVVFNSEWYKKTVELDGKTNWIEPQESGIIASAQSDSIALARMIKNIQYNENSYILVIELPLNKLVENYSEVNLGEGSMLTIESLSGRYVHHPDKALIGEASVVALPAEGKEAGEGSMELETSNGDDVLAVYQQFSVVPDWRLVGTIPVSMLASQADVIQKSMVNAVIIAAILAIGIGIFVIMTIARPLTQLRNLMVEGARGNLTIQSHVQGRKDEIGQLADSFNEMMSQIKTLAVHTTQSAAEVIRTASELTDASKQTAIAAKEISIATDEIAGGATSLAVEAEKGSDLTGNIDTQMKAVMSANVQMSESAADVESASEQGTAHMNQLIEQTGATEVMTRSMVEKVEALKENTSSIVKILDVLNNLTKQTNILSLNATIEAARAGVAGKGFMVVADEIRQLADQSKQSIEVVGQITASIQSEIEETVSVLSEAYPMFQQQISSVKEASGIFLSVQGQMGQFKDKLEVVTDSIQDLGHTQSVLSETMTNVSAVAQQSSATSEEVASLSTEQLSISDNLVVLSGKLDSVSKALQESLAKFKME</sequence>
<keyword evidence="7" id="KW-0812">Transmembrane</keyword>
<evidence type="ECO:0000256" key="7">
    <source>
        <dbReference type="SAM" id="Phobius"/>
    </source>
</evidence>
<dbReference type="CDD" id="cd18774">
    <property type="entry name" value="PDC2_HK_sensor"/>
    <property type="match status" value="1"/>
</dbReference>
<keyword evidence="7" id="KW-1133">Transmembrane helix</keyword>
<dbReference type="SMART" id="SM00304">
    <property type="entry name" value="HAMP"/>
    <property type="match status" value="1"/>
</dbReference>
<dbReference type="SUPFAM" id="SSF58104">
    <property type="entry name" value="Methyl-accepting chemotaxis protein (MCP) signaling domain"/>
    <property type="match status" value="1"/>
</dbReference>
<dbReference type="Pfam" id="PF00672">
    <property type="entry name" value="HAMP"/>
    <property type="match status" value="1"/>
</dbReference>
<dbReference type="Gene3D" id="6.10.340.10">
    <property type="match status" value="1"/>
</dbReference>
<evidence type="ECO:0000313" key="10">
    <source>
        <dbReference type="EMBL" id="MFD0960996.1"/>
    </source>
</evidence>
<comment type="caution">
    <text evidence="10">The sequence shown here is derived from an EMBL/GenBank/DDBJ whole genome shotgun (WGS) entry which is preliminary data.</text>
</comment>
<protein>
    <submittedName>
        <fullName evidence="10">Methyl-accepting chemotaxis protein</fullName>
    </submittedName>
</protein>
<dbReference type="EMBL" id="JBHTJZ010000028">
    <property type="protein sequence ID" value="MFD0960996.1"/>
    <property type="molecule type" value="Genomic_DNA"/>
</dbReference>
<keyword evidence="3 7" id="KW-0472">Membrane</keyword>
<dbReference type="SMART" id="SM00283">
    <property type="entry name" value="MA"/>
    <property type="match status" value="1"/>
</dbReference>
<dbReference type="Proteomes" id="UP001596989">
    <property type="component" value="Unassembled WGS sequence"/>
</dbReference>
<evidence type="ECO:0000313" key="11">
    <source>
        <dbReference type="Proteomes" id="UP001596989"/>
    </source>
</evidence>
<accession>A0ABW3HU03</accession>
<reference evidence="11" key="1">
    <citation type="journal article" date="2019" name="Int. J. Syst. Evol. Microbiol.">
        <title>The Global Catalogue of Microorganisms (GCM) 10K type strain sequencing project: providing services to taxonomists for standard genome sequencing and annotation.</title>
        <authorList>
            <consortium name="The Broad Institute Genomics Platform"/>
            <consortium name="The Broad Institute Genome Sequencing Center for Infectious Disease"/>
            <person name="Wu L."/>
            <person name="Ma J."/>
        </authorList>
    </citation>
    <scope>NUCLEOTIDE SEQUENCE [LARGE SCALE GENOMIC DNA]</scope>
    <source>
        <strain evidence="11">CCUG 59129</strain>
    </source>
</reference>
<dbReference type="InterPro" id="IPR004090">
    <property type="entry name" value="Chemotax_Me-accpt_rcpt"/>
</dbReference>
<feature type="transmembrane region" description="Helical" evidence="7">
    <location>
        <begin position="319"/>
        <end position="342"/>
    </location>
</feature>
<feature type="domain" description="Methyl-accepting transducer" evidence="8">
    <location>
        <begin position="411"/>
        <end position="668"/>
    </location>
</feature>
<dbReference type="InterPro" id="IPR003660">
    <property type="entry name" value="HAMP_dom"/>
</dbReference>
<dbReference type="PROSITE" id="PS50885">
    <property type="entry name" value="HAMP"/>
    <property type="match status" value="1"/>
</dbReference>
<name>A0ABW3HU03_9BACL</name>
<dbReference type="PRINTS" id="PR00260">
    <property type="entry name" value="CHEMTRNSDUCR"/>
</dbReference>
<feature type="transmembrane region" description="Helical" evidence="7">
    <location>
        <begin position="28"/>
        <end position="48"/>
    </location>
</feature>
<keyword evidence="4 6" id="KW-0807">Transducer</keyword>
<dbReference type="Pfam" id="PF00015">
    <property type="entry name" value="MCPsignal"/>
    <property type="match status" value="1"/>
</dbReference>
<comment type="subcellular location">
    <subcellularLocation>
        <location evidence="1">Cell membrane</location>
    </subcellularLocation>
</comment>
<keyword evidence="11" id="KW-1185">Reference proteome</keyword>
<evidence type="ECO:0000259" key="8">
    <source>
        <dbReference type="PROSITE" id="PS50111"/>
    </source>
</evidence>
<evidence type="ECO:0000256" key="1">
    <source>
        <dbReference type="ARBA" id="ARBA00004236"/>
    </source>
</evidence>
<feature type="domain" description="HAMP" evidence="9">
    <location>
        <begin position="339"/>
        <end position="392"/>
    </location>
</feature>
<dbReference type="InterPro" id="IPR004089">
    <property type="entry name" value="MCPsignal_dom"/>
</dbReference>
<dbReference type="CDD" id="cd06225">
    <property type="entry name" value="HAMP"/>
    <property type="match status" value="1"/>
</dbReference>
<evidence type="ECO:0000256" key="6">
    <source>
        <dbReference type="PROSITE-ProRule" id="PRU00284"/>
    </source>
</evidence>
<organism evidence="10 11">
    <name type="scientific">Paenibacillus chungangensis</name>
    <dbReference type="NCBI Taxonomy" id="696535"/>
    <lineage>
        <taxon>Bacteria</taxon>
        <taxon>Bacillati</taxon>
        <taxon>Bacillota</taxon>
        <taxon>Bacilli</taxon>
        <taxon>Bacillales</taxon>
        <taxon>Paenibacillaceae</taxon>
        <taxon>Paenibacillus</taxon>
    </lineage>
</organism>
<dbReference type="Gene3D" id="1.10.287.950">
    <property type="entry name" value="Methyl-accepting chemotaxis protein"/>
    <property type="match status" value="1"/>
</dbReference>
<evidence type="ECO:0000256" key="5">
    <source>
        <dbReference type="ARBA" id="ARBA00029447"/>
    </source>
</evidence>
<evidence type="ECO:0000256" key="2">
    <source>
        <dbReference type="ARBA" id="ARBA00022475"/>
    </source>
</evidence>
<evidence type="ECO:0000259" key="9">
    <source>
        <dbReference type="PROSITE" id="PS50885"/>
    </source>
</evidence>
<dbReference type="Gene3D" id="3.30.450.20">
    <property type="entry name" value="PAS domain"/>
    <property type="match status" value="2"/>
</dbReference>
<evidence type="ECO:0000256" key="3">
    <source>
        <dbReference type="ARBA" id="ARBA00023136"/>
    </source>
</evidence>
<comment type="similarity">
    <text evidence="5">Belongs to the methyl-accepting chemotaxis (MCP) protein family.</text>
</comment>
<evidence type="ECO:0000256" key="4">
    <source>
        <dbReference type="ARBA" id="ARBA00023224"/>
    </source>
</evidence>